<feature type="non-terminal residue" evidence="2">
    <location>
        <position position="78"/>
    </location>
</feature>
<reference evidence="2" key="1">
    <citation type="submission" date="2022-07" db="EMBL/GenBank/DDBJ databases">
        <title>Phylogenomic reconstructions and comparative analyses of Kickxellomycotina fungi.</title>
        <authorList>
            <person name="Reynolds N.K."/>
            <person name="Stajich J.E."/>
            <person name="Barry K."/>
            <person name="Grigoriev I.V."/>
            <person name="Crous P."/>
            <person name="Smith M.E."/>
        </authorList>
    </citation>
    <scope>NUCLEOTIDE SEQUENCE</scope>
    <source>
        <strain evidence="2">RSA 1196</strain>
    </source>
</reference>
<comment type="caution">
    <text evidence="2">The sequence shown here is derived from an EMBL/GenBank/DDBJ whole genome shotgun (WGS) entry which is preliminary data.</text>
</comment>
<evidence type="ECO:0000256" key="1">
    <source>
        <dbReference type="SAM" id="MobiDB-lite"/>
    </source>
</evidence>
<protein>
    <submittedName>
        <fullName evidence="2">Uncharacterized protein</fullName>
    </submittedName>
</protein>
<dbReference type="AlphaFoldDB" id="A0A9W8AN92"/>
<dbReference type="EMBL" id="JANBPY010003762">
    <property type="protein sequence ID" value="KAJ1950334.1"/>
    <property type="molecule type" value="Genomic_DNA"/>
</dbReference>
<gene>
    <name evidence="2" type="ORF">IWQ62_006585</name>
</gene>
<evidence type="ECO:0000313" key="3">
    <source>
        <dbReference type="Proteomes" id="UP001150925"/>
    </source>
</evidence>
<dbReference type="Proteomes" id="UP001150925">
    <property type="component" value="Unassembled WGS sequence"/>
</dbReference>
<name>A0A9W8AN92_9FUNG</name>
<keyword evidence="3" id="KW-1185">Reference proteome</keyword>
<feature type="region of interest" description="Disordered" evidence="1">
    <location>
        <begin position="1"/>
        <end position="48"/>
    </location>
</feature>
<feature type="compositionally biased region" description="Polar residues" evidence="1">
    <location>
        <begin position="1"/>
        <end position="30"/>
    </location>
</feature>
<organism evidence="2 3">
    <name type="scientific">Dispira parvispora</name>
    <dbReference type="NCBI Taxonomy" id="1520584"/>
    <lineage>
        <taxon>Eukaryota</taxon>
        <taxon>Fungi</taxon>
        <taxon>Fungi incertae sedis</taxon>
        <taxon>Zoopagomycota</taxon>
        <taxon>Kickxellomycotina</taxon>
        <taxon>Dimargaritomycetes</taxon>
        <taxon>Dimargaritales</taxon>
        <taxon>Dimargaritaceae</taxon>
        <taxon>Dispira</taxon>
    </lineage>
</organism>
<evidence type="ECO:0000313" key="2">
    <source>
        <dbReference type="EMBL" id="KAJ1950334.1"/>
    </source>
</evidence>
<accession>A0A9W8AN92</accession>
<proteinExistence type="predicted"/>
<sequence>MSNPHVSSHQPNHVNNFNQTSTTYLPSTNIPMFANHHQNTPPPAGSVPFSVPGGVLPGYNDYYPPQSNAMAAYPDSNL</sequence>